<dbReference type="EMBL" id="RBAH01000010">
    <property type="protein sequence ID" value="RKN83966.1"/>
    <property type="molecule type" value="Genomic_DNA"/>
</dbReference>
<evidence type="ECO:0000256" key="1">
    <source>
        <dbReference type="SAM" id="MobiDB-lite"/>
    </source>
</evidence>
<accession>A0A3B0CJ09</accession>
<protein>
    <submittedName>
        <fullName evidence="2">Extracellular solute-binding protein</fullName>
    </submittedName>
</protein>
<dbReference type="InterPro" id="IPR050490">
    <property type="entry name" value="Bact_solute-bd_prot1"/>
</dbReference>
<name>A0A3B0CJ09_9BACL</name>
<sequence>MRQQQELYVYRSYRCILSFGRTQRRRLRLCMMNRGVMRMKTSYTLACTAVAALMVLAAGCSGGQSAGTNGQSDKQDGPAAKANPEPVKLTLQPVGAGYLYEEDFQMMVAEPLKKKYPHITVEYVTPAKGTMIDELVAAKSVPDILLYGIGNYTQYRDLGILTDITPMLTKMKIDTNRFKPWVLDNIKVDGKLYSLPYAMNTNAIYYNLDLFDKFGVAYPKDGLSWDDIIELTKRLSRTDNGTAYKGFMYLNSYWVGYQLSLPFTDAVKKKSAINSDGWSRVFQMMKAIDTIPGNERGSPVADFYDKRILAMVGAYNLVPTLKQDKYQTLRWDVAGYPSFKEKPNIAPPVDLHQVTISNSTKHPEEAMLVVDLLTSEEVQLISARRTGRASPLANKKIEQELGAEMPLIKGKNVTSFFATQPAPNVVFANEDLAVQKSIDKFYKDYSSGSIDVNVLMQKIEEDANQAISVIKSK</sequence>
<dbReference type="InterPro" id="IPR006059">
    <property type="entry name" value="SBP"/>
</dbReference>
<dbReference type="Gene3D" id="3.40.190.10">
    <property type="entry name" value="Periplasmic binding protein-like II"/>
    <property type="match status" value="1"/>
</dbReference>
<feature type="region of interest" description="Disordered" evidence="1">
    <location>
        <begin position="66"/>
        <end position="85"/>
    </location>
</feature>
<dbReference type="SUPFAM" id="SSF53850">
    <property type="entry name" value="Periplasmic binding protein-like II"/>
    <property type="match status" value="1"/>
</dbReference>
<keyword evidence="3" id="KW-1185">Reference proteome</keyword>
<dbReference type="AlphaFoldDB" id="A0A3B0CJ09"/>
<reference evidence="2 3" key="1">
    <citation type="journal article" date="2007" name="Int. J. Syst. Evol. Microbiol.">
        <title>Paenibacillus ginsengarvi sp. nov., isolated from soil from ginseng cultivation.</title>
        <authorList>
            <person name="Yoon M.H."/>
            <person name="Ten L.N."/>
            <person name="Im W.T."/>
        </authorList>
    </citation>
    <scope>NUCLEOTIDE SEQUENCE [LARGE SCALE GENOMIC DNA]</scope>
    <source>
        <strain evidence="2 3">KCTC 13059</strain>
    </source>
</reference>
<gene>
    <name evidence="2" type="ORF">D7M11_15405</name>
</gene>
<dbReference type="Proteomes" id="UP000282311">
    <property type="component" value="Unassembled WGS sequence"/>
</dbReference>
<dbReference type="PANTHER" id="PTHR43649">
    <property type="entry name" value="ARABINOSE-BINDING PROTEIN-RELATED"/>
    <property type="match status" value="1"/>
</dbReference>
<evidence type="ECO:0000313" key="3">
    <source>
        <dbReference type="Proteomes" id="UP000282311"/>
    </source>
</evidence>
<evidence type="ECO:0000313" key="2">
    <source>
        <dbReference type="EMBL" id="RKN83966.1"/>
    </source>
</evidence>
<dbReference type="Pfam" id="PF01547">
    <property type="entry name" value="SBP_bac_1"/>
    <property type="match status" value="1"/>
</dbReference>
<proteinExistence type="predicted"/>
<organism evidence="2 3">
    <name type="scientific">Paenibacillus ginsengarvi</name>
    <dbReference type="NCBI Taxonomy" id="400777"/>
    <lineage>
        <taxon>Bacteria</taxon>
        <taxon>Bacillati</taxon>
        <taxon>Bacillota</taxon>
        <taxon>Bacilli</taxon>
        <taxon>Bacillales</taxon>
        <taxon>Paenibacillaceae</taxon>
        <taxon>Paenibacillus</taxon>
    </lineage>
</organism>
<comment type="caution">
    <text evidence="2">The sequence shown here is derived from an EMBL/GenBank/DDBJ whole genome shotgun (WGS) entry which is preliminary data.</text>
</comment>
<dbReference type="PANTHER" id="PTHR43649:SF12">
    <property type="entry name" value="DIACETYLCHITOBIOSE BINDING PROTEIN DASA"/>
    <property type="match status" value="1"/>
</dbReference>